<evidence type="ECO:0000313" key="2">
    <source>
        <dbReference type="EMBL" id="KAF8002818.1"/>
    </source>
</evidence>
<organism evidence="2 3">
    <name type="scientific">Metschnikowia pulcherrima</name>
    <dbReference type="NCBI Taxonomy" id="27326"/>
    <lineage>
        <taxon>Eukaryota</taxon>
        <taxon>Fungi</taxon>
        <taxon>Dikarya</taxon>
        <taxon>Ascomycota</taxon>
        <taxon>Saccharomycotina</taxon>
        <taxon>Pichiomycetes</taxon>
        <taxon>Metschnikowiaceae</taxon>
        <taxon>Metschnikowia</taxon>
    </lineage>
</organism>
<protein>
    <submittedName>
        <fullName evidence="2">Uncharacterized protein</fullName>
    </submittedName>
</protein>
<dbReference type="EMBL" id="JACBPP010000003">
    <property type="protein sequence ID" value="KAF8002818.1"/>
    <property type="molecule type" value="Genomic_DNA"/>
</dbReference>
<keyword evidence="1" id="KW-0732">Signal</keyword>
<evidence type="ECO:0000313" key="3">
    <source>
        <dbReference type="Proteomes" id="UP000649328"/>
    </source>
</evidence>
<sequence length="142" mass="16076">MLRLILLVLLSIVYAREDTGFGQFQIFGIGDNSMISQLRVLKGACIAAKKGAVFNYFTEGVVTLFGTGDYLAIDEHGYLVTGENYHPGFLVSDERGPGDRRFLTYHKEKMFKVCPNQRIGLDVNCENGKKVFILYSDFNEYR</sequence>
<feature type="signal peptide" evidence="1">
    <location>
        <begin position="1"/>
        <end position="15"/>
    </location>
</feature>
<comment type="caution">
    <text evidence="2">The sequence shown here is derived from an EMBL/GenBank/DDBJ whole genome shotgun (WGS) entry which is preliminary data.</text>
</comment>
<proteinExistence type="predicted"/>
<keyword evidence="3" id="KW-1185">Reference proteome</keyword>
<accession>A0A8H7LCH7</accession>
<evidence type="ECO:0000256" key="1">
    <source>
        <dbReference type="SAM" id="SignalP"/>
    </source>
</evidence>
<reference evidence="2" key="1">
    <citation type="submission" date="2020-10" db="EMBL/GenBank/DDBJ databases">
        <title>The Whole-Genome Sequence of Metschnikowia persimmonesis, a Novel Endophytic Yeast Species Isolated from Medicinal Plant Diospyros kaki Thumb.</title>
        <authorList>
            <person name="Rahmat E."/>
            <person name="Kang Y."/>
        </authorList>
    </citation>
    <scope>NUCLEOTIDE SEQUENCE</scope>
    <source>
        <strain evidence="2">KIOM G15050</strain>
    </source>
</reference>
<name>A0A8H7LCH7_9ASCO</name>
<feature type="chain" id="PRO_5034416686" evidence="1">
    <location>
        <begin position="16"/>
        <end position="142"/>
    </location>
</feature>
<gene>
    <name evidence="2" type="ORF">HF325_002063</name>
</gene>
<dbReference type="Proteomes" id="UP000649328">
    <property type="component" value="Unassembled WGS sequence"/>
</dbReference>
<dbReference type="AlphaFoldDB" id="A0A8H7LCH7"/>